<protein>
    <recommendedName>
        <fullName evidence="4">Type II secretion system protein GspG C-terminal domain-containing protein</fullName>
    </recommendedName>
</protein>
<dbReference type="InterPro" id="IPR012902">
    <property type="entry name" value="N_methyl_site"/>
</dbReference>
<dbReference type="EMBL" id="MGAF01000046">
    <property type="protein sequence ID" value="OGK39648.1"/>
    <property type="molecule type" value="Genomic_DNA"/>
</dbReference>
<keyword evidence="1" id="KW-0472">Membrane</keyword>
<gene>
    <name evidence="2" type="ORF">A3A74_07735</name>
</gene>
<dbReference type="InterPro" id="IPR045584">
    <property type="entry name" value="Pilin-like"/>
</dbReference>
<comment type="caution">
    <text evidence="2">The sequence shown here is derived from an EMBL/GenBank/DDBJ whole genome shotgun (WGS) entry which is preliminary data.</text>
</comment>
<dbReference type="SUPFAM" id="SSF54523">
    <property type="entry name" value="Pili subunits"/>
    <property type="match status" value="1"/>
</dbReference>
<accession>A0A1F7I8G2</accession>
<evidence type="ECO:0000313" key="3">
    <source>
        <dbReference type="Proteomes" id="UP000179270"/>
    </source>
</evidence>
<dbReference type="Pfam" id="PF07963">
    <property type="entry name" value="N_methyl"/>
    <property type="match status" value="1"/>
</dbReference>
<proteinExistence type="predicted"/>
<dbReference type="NCBIfam" id="TIGR02532">
    <property type="entry name" value="IV_pilin_GFxxxE"/>
    <property type="match status" value="1"/>
</dbReference>
<evidence type="ECO:0008006" key="4">
    <source>
        <dbReference type="Google" id="ProtNLM"/>
    </source>
</evidence>
<keyword evidence="1" id="KW-1133">Transmembrane helix</keyword>
<dbReference type="AlphaFoldDB" id="A0A1F7I8G2"/>
<dbReference type="Proteomes" id="UP000179270">
    <property type="component" value="Unassembled WGS sequence"/>
</dbReference>
<dbReference type="Gene3D" id="3.30.700.10">
    <property type="entry name" value="Glycoprotein, Type 4 Pilin"/>
    <property type="match status" value="1"/>
</dbReference>
<reference evidence="2 3" key="1">
    <citation type="journal article" date="2016" name="Nat. Commun.">
        <title>Thousands of microbial genomes shed light on interconnected biogeochemical processes in an aquifer system.</title>
        <authorList>
            <person name="Anantharaman K."/>
            <person name="Brown C.T."/>
            <person name="Hug L.A."/>
            <person name="Sharon I."/>
            <person name="Castelle C.J."/>
            <person name="Probst A.J."/>
            <person name="Thomas B.C."/>
            <person name="Singh A."/>
            <person name="Wilkins M.J."/>
            <person name="Karaoz U."/>
            <person name="Brodie E.L."/>
            <person name="Williams K.H."/>
            <person name="Hubbard S.S."/>
            <person name="Banfield J.F."/>
        </authorList>
    </citation>
    <scope>NUCLEOTIDE SEQUENCE [LARGE SCALE GENOMIC DNA]</scope>
</reference>
<organism evidence="2 3">
    <name type="scientific">Candidatus Roizmanbacteria bacterium RIFCSPLOWO2_01_FULL_35_13</name>
    <dbReference type="NCBI Taxonomy" id="1802055"/>
    <lineage>
        <taxon>Bacteria</taxon>
        <taxon>Candidatus Roizmaniibacteriota</taxon>
    </lineage>
</organism>
<sequence>MLKKAFTLVELLIVIAIIGILAIGILIALDPVEQTRKATDSATLSTVGEVKGAIARHFVSRTCWPWQTLSAGVCSNAAGCANGTAYSLGGAIGTCGRTISDTLVDSGELKSYSGSLVSVLVNDGSATAWQVSFQPVSKSIATNSVLKYTTSACAILAGTGATGICAAPGAACIYCISQ</sequence>
<evidence type="ECO:0000256" key="1">
    <source>
        <dbReference type="SAM" id="Phobius"/>
    </source>
</evidence>
<name>A0A1F7I8G2_9BACT</name>
<dbReference type="STRING" id="1802055.A3A74_07735"/>
<evidence type="ECO:0000313" key="2">
    <source>
        <dbReference type="EMBL" id="OGK39648.1"/>
    </source>
</evidence>
<feature type="transmembrane region" description="Helical" evidence="1">
    <location>
        <begin position="6"/>
        <end position="29"/>
    </location>
</feature>
<keyword evidence="1" id="KW-0812">Transmembrane</keyword>